<evidence type="ECO:0000313" key="2">
    <source>
        <dbReference type="Proteomes" id="UP000223606"/>
    </source>
</evidence>
<gene>
    <name evidence="1" type="ORF">HDIA_4073</name>
</gene>
<dbReference type="SUPFAM" id="SSF53335">
    <property type="entry name" value="S-adenosyl-L-methionine-dependent methyltransferases"/>
    <property type="match status" value="1"/>
</dbReference>
<keyword evidence="2" id="KW-1185">Reference proteome</keyword>
<dbReference type="Proteomes" id="UP000223606">
    <property type="component" value="Chromosome 1"/>
</dbReference>
<accession>A0A2C9DBB1</accession>
<dbReference type="AlphaFoldDB" id="A0A2C9DBB1"/>
<name>A0A2C9DBB1_9HYPH</name>
<organism evidence="1 2">
    <name type="scientific">Hartmannibacter diazotrophicus</name>
    <dbReference type="NCBI Taxonomy" id="1482074"/>
    <lineage>
        <taxon>Bacteria</taxon>
        <taxon>Pseudomonadati</taxon>
        <taxon>Pseudomonadota</taxon>
        <taxon>Alphaproteobacteria</taxon>
        <taxon>Hyphomicrobiales</taxon>
        <taxon>Pleomorphomonadaceae</taxon>
        <taxon>Hartmannibacter</taxon>
    </lineage>
</organism>
<dbReference type="RefSeq" id="WP_099557842.1">
    <property type="nucleotide sequence ID" value="NZ_LT960614.1"/>
</dbReference>
<sequence length="257" mass="27880">MSSFSTDWLDLREPADHAARDPALCRKAIDWINASPGAIVVDLGGGTGSTLRAMPDLGRSVNWRLVDHDSELLAAATGRHPKIETFELDLRAVDRLPMNGARLVTASALVDLVSADWLDAMSNAVAKARTGLYASLSYDGYMAFSPYHAHDLTITSAFNQHQRSDKGFGPALGPDATLFLRTCLELKGYKVETARSDWRLDGRLADLCEELVKGIAGAAVEAGFEEREAVNWLDFRMTAIPTGEIVIGHLDLLGLPS</sequence>
<dbReference type="KEGG" id="hdi:HDIA_4073"/>
<reference evidence="2" key="1">
    <citation type="submission" date="2017-09" db="EMBL/GenBank/DDBJ databases">
        <title>Genome sequence of Nannocystis excedens DSM 71.</title>
        <authorList>
            <person name="Blom J."/>
        </authorList>
    </citation>
    <scope>NUCLEOTIDE SEQUENCE [LARGE SCALE GENOMIC DNA]</scope>
    <source>
        <strain evidence="2">type strain: E19</strain>
    </source>
</reference>
<dbReference type="Gene3D" id="3.40.50.150">
    <property type="entry name" value="Vaccinia Virus protein VP39"/>
    <property type="match status" value="1"/>
</dbReference>
<dbReference type="InterPro" id="IPR029063">
    <property type="entry name" value="SAM-dependent_MTases_sf"/>
</dbReference>
<protein>
    <submittedName>
        <fullName evidence="1">Uncharacterized protein</fullName>
    </submittedName>
</protein>
<dbReference type="EMBL" id="LT960614">
    <property type="protein sequence ID" value="SON57614.1"/>
    <property type="molecule type" value="Genomic_DNA"/>
</dbReference>
<evidence type="ECO:0000313" key="1">
    <source>
        <dbReference type="EMBL" id="SON57614.1"/>
    </source>
</evidence>
<proteinExistence type="predicted"/>
<dbReference type="OrthoDB" id="7273451at2"/>